<accession>A0A6N2M0Q2</accession>
<dbReference type="EMBL" id="CAADRP010001672">
    <property type="protein sequence ID" value="VFU47536.1"/>
    <property type="molecule type" value="Genomic_DNA"/>
</dbReference>
<dbReference type="GO" id="GO:0006457">
    <property type="term" value="P:protein folding"/>
    <property type="evidence" value="ECO:0007669"/>
    <property type="project" value="TreeGrafter"/>
</dbReference>
<dbReference type="Gene3D" id="3.40.30.10">
    <property type="entry name" value="Glutaredoxin"/>
    <property type="match status" value="1"/>
</dbReference>
<dbReference type="InterPro" id="IPR013766">
    <property type="entry name" value="Thioredoxin_domain"/>
</dbReference>
<dbReference type="PANTHER" id="PTHR18929:SF189">
    <property type="entry name" value="PROTEIN DISULFIDE ISOMERASE-LIKE 1-5-RELATED"/>
    <property type="match status" value="1"/>
</dbReference>
<protein>
    <recommendedName>
        <fullName evidence="2">Thioredoxin domain-containing protein</fullName>
    </recommendedName>
</protein>
<feature type="domain" description="Thioredoxin" evidence="2">
    <location>
        <begin position="2"/>
        <end position="53"/>
    </location>
</feature>
<name>A0A6N2M0Q2_SALVM</name>
<gene>
    <name evidence="3" type="ORF">SVIM_LOCUS305437</name>
</gene>
<dbReference type="GO" id="GO:0034976">
    <property type="term" value="P:response to endoplasmic reticulum stress"/>
    <property type="evidence" value="ECO:0007669"/>
    <property type="project" value="TreeGrafter"/>
</dbReference>
<reference evidence="3" key="1">
    <citation type="submission" date="2019-03" db="EMBL/GenBank/DDBJ databases">
        <authorList>
            <person name="Mank J."/>
            <person name="Almeida P."/>
        </authorList>
    </citation>
    <scope>NUCLEOTIDE SEQUENCE</scope>
    <source>
        <strain evidence="3">78183</strain>
    </source>
</reference>
<dbReference type="PANTHER" id="PTHR18929">
    <property type="entry name" value="PROTEIN DISULFIDE ISOMERASE"/>
    <property type="match status" value="1"/>
</dbReference>
<organism evidence="3">
    <name type="scientific">Salix viminalis</name>
    <name type="common">Common osier</name>
    <name type="synonym">Basket willow</name>
    <dbReference type="NCBI Taxonomy" id="40686"/>
    <lineage>
        <taxon>Eukaryota</taxon>
        <taxon>Viridiplantae</taxon>
        <taxon>Streptophyta</taxon>
        <taxon>Embryophyta</taxon>
        <taxon>Tracheophyta</taxon>
        <taxon>Spermatophyta</taxon>
        <taxon>Magnoliopsida</taxon>
        <taxon>eudicotyledons</taxon>
        <taxon>Gunneridae</taxon>
        <taxon>Pentapetalae</taxon>
        <taxon>rosids</taxon>
        <taxon>fabids</taxon>
        <taxon>Malpighiales</taxon>
        <taxon>Salicaceae</taxon>
        <taxon>Saliceae</taxon>
        <taxon>Salix</taxon>
    </lineage>
</organism>
<dbReference type="AlphaFoldDB" id="A0A6N2M0Q2"/>
<dbReference type="SUPFAM" id="SSF52833">
    <property type="entry name" value="Thioredoxin-like"/>
    <property type="match status" value="1"/>
</dbReference>
<dbReference type="Pfam" id="PF00085">
    <property type="entry name" value="Thioredoxin"/>
    <property type="match status" value="1"/>
</dbReference>
<evidence type="ECO:0000256" key="1">
    <source>
        <dbReference type="ARBA" id="ARBA00006347"/>
    </source>
</evidence>
<dbReference type="InterPro" id="IPR036249">
    <property type="entry name" value="Thioredoxin-like_sf"/>
</dbReference>
<evidence type="ECO:0000259" key="2">
    <source>
        <dbReference type="Pfam" id="PF00085"/>
    </source>
</evidence>
<evidence type="ECO:0000313" key="3">
    <source>
        <dbReference type="EMBL" id="VFU47536.1"/>
    </source>
</evidence>
<comment type="similarity">
    <text evidence="1">Belongs to the protein disulfide isomerase family.</text>
</comment>
<proteinExistence type="inferred from homology"/>
<dbReference type="GO" id="GO:0003756">
    <property type="term" value="F:protein disulfide isomerase activity"/>
    <property type="evidence" value="ECO:0007669"/>
    <property type="project" value="TreeGrafter"/>
</dbReference>
<sequence length="103" mass="11480">MPQFAEATTKLKELRSHVMMAKLDAERYPTAASTLGIKGFPTLLLFVNGTSQGEDIVISARKRAGVPVIKISSSVEAENFQKKYHLFVLGLFDKFEVCMFKLP</sequence>
<dbReference type="GO" id="GO:0005783">
    <property type="term" value="C:endoplasmic reticulum"/>
    <property type="evidence" value="ECO:0007669"/>
    <property type="project" value="TreeGrafter"/>
</dbReference>